<keyword evidence="7" id="KW-0693">Viral RNA replication</keyword>
<dbReference type="GO" id="GO:0039694">
    <property type="term" value="P:viral RNA genome replication"/>
    <property type="evidence" value="ECO:0007669"/>
    <property type="project" value="InterPro"/>
</dbReference>
<dbReference type="InterPro" id="IPR001205">
    <property type="entry name" value="RNA-dir_pol_C"/>
</dbReference>
<keyword evidence="9" id="KW-1133">Transmembrane helix</keyword>
<dbReference type="SUPFAM" id="SSF52540">
    <property type="entry name" value="P-loop containing nucleoside triphosphate hydrolases"/>
    <property type="match status" value="1"/>
</dbReference>
<evidence type="ECO:0000256" key="4">
    <source>
        <dbReference type="ARBA" id="ARBA00022679"/>
    </source>
</evidence>
<dbReference type="PROSITE" id="PS51192">
    <property type="entry name" value="HELICASE_ATP_BIND_1"/>
    <property type="match status" value="1"/>
</dbReference>
<feature type="transmembrane region" description="Helical" evidence="9">
    <location>
        <begin position="2587"/>
        <end position="2606"/>
    </location>
</feature>
<sequence>MATPQPPSTSDSDMVTTYKKNASAGSNSQPPRRVTKGAASKPTGRFQRDGPDGSKKCVCWQAGRWCARHGHVSNLQAGVCLACQGGAEGCRGKDERSEAEKAKHSAMAKARRECPSSCFDSKNRHKKVSLTIRFLLEGLPERDDSKPWAWRHDCPVIAAMIRYARDVSLQRLPTDCSGGHSYRKQVWKERATGFLYSGPVTGLSPYGRLDATPEKFGLEEMFVSTGALHEHICRVCGCSRNEMRRQREAWAEERSTTEIQEDEIFLQEAQDYYELYRSGVVLPKRKPKGRWEVQAYADIEGVSFKEAVDALAEGGYDMSDYALSPLQCPECLFTVSCCNCPRRVCGCLSINLACGHATPAPIERSVSPAFSDVPSLTSGESTSDSCSDDEDDPVCDVRTCEECGLLVELCDCSEIVYQRPLVTSEAKAETVVPETPVLTYFEEEEVEEDKTEGDDIPSVRKVYYVGGGQVRRRVRPAPKPAKWSGGSGPLARNWRWFEAERYTHGCFYQVVERRPSMVDMAAESKPLPSPGLAVSVAHAIASGDYATLINREVTRQVKKAPASEEFRVVAERCRSPAEAIHYVTTLPDLLFIEGDMNYELGGEGDCWRALFGFYFGDEASLPRSARSLKADWYEYLAQDLAYYLTPELRDFIMIPGKVNALVDLPLPELLDLEAKAMWVKLSYQGHTRLHLEEVRFNFWPVCHDPTPEHLAANPPYEVPTGPGWVTLYDFFHGILPAGRPPSPHQLAAAELTKAIERAAAAHDFRALYSLEMARRKATPSPPEDLDALLLGMRSSDEVIALCEKQAPFRGVKLPRASAPEFAEHEGHQMVKRYTAYPEGRSEEYPTAYGVHPRSTLDGAFGESLQEELEDVMARLDAATAHLPSGTIVEFATWDGGHIEEGPNRFLLILGPPDEPFRSGPYRAKVNAPKWACDKMALAKLRLLPFFFGRTDLIYHISNARPYQPWEESFQVGSAYVEQYQLVSCTYWLTPGMENVWGYGSSVAKFKEDFSRALAYGLYIYGADEAILLQMGVTFIQLGTHLPATPLPWNVTPYLDYQVRWTDLNPDSMLTRFVSRFTWKTIYRPVPYAPGDRSQQVAPCPSLYCRSRTWLDKAWRQARGSFDGWDLEPHHDFVRVDNLFAPVDRSAFILFVTYGSRGDQVPVEYLARCCVSLGMPAAVWCAGDIDPITLMATARGDFTSSTSSFLGMCAAGFAGWKHVVYPFSYVPGNTTRFSLDSGPAYTEPFYLGETFLGKVASWLHTAMPGKYRIGVLSGHNTGRSHDGYTLLKPAHCRNASTAVAVTAGSEGEDGIPDFYKRYERLPSGDHLEIMPNYGTIYCHGGAGTMQTAICSGAEAISFGTSLDRRYKRTLTPRDARATTPAALMIELAINTGTVLPWPVYKQGIIEYITANALPWLATFLTRLSQILALGLTASLWMPTITALVALGMTISPYYSLGLVAQARNFAKLVLDHPTLLVDGPIGGIGLALSGLMKLGPSLVASASLVISSQWRVEHYIVSETLPLPGHIVLRNTKDGRVYEGKFVLGKARIGGLFKMYRSDRPPGGHTFSYPIIVDEQALRLSGIVSGEYGEGFNCITLARRSIGRFVQPATIALLLAGALGWLILLFWRLASYLYPGLVEMPALGEVGPTVEVTPEELLWPSAGEPPTSVEATSSIKSSGAPMNVDIAPTQSLEPIDSLEWQAALLSIYMHDVVGCDDEEICDELAIAAVQDLLDAVPIHDTTRPLISKLRPAPPLSLLTAYNTLVKELKGVLDQSPEFASLLVLLKQCLECTVRPVYAILKALFAILEVCSNVATYLVIRLSDAVHVILDHVLPDSGARERVKSIWTLGGTTADPRLTAARRYLQGAELMKARERTQFDDDFRRQIDELIDRYNGKEPDKIGGKQHRPISGPKHPQMALTEMKALNIPELQARVNDILTERAARYISMGAQQGADGAWLGKYRPDSIDSSLSRYGREATPAALHPEERDRAWEAAQALVDQYPEALTNCDLTYGEAVWNYLKHKYSPGSPFVRHYESRQAMADAGWVSSMLRLYKDRIKTGEYPIQFYHAFPKSQVVDIKAVNLRGKPIRTVVAQDLASYFVDQFFQFERNKRVTWESTGVGSGMPLNQSMEPLFKAAAEYKVRLGLDATQFDSTIGPWGFEALSALAYHGFKGQDGGTHAYHAMRAKYDAMQKAYIIAITKPDSDVFVKDGGGGTGQSSTTWDNTWAMKSMVIAAWADTYDNKRPMREFFDDCSFVNTSDDNIFATKDEHFPVAKFIACAARYGLILRIETQGEIEDISYLGKRARVPNQDDLRAIHHWQRDAPCVKRSGFTGTKDIPPAPELVVYQDMHAILMRRTGLRYYQSQATELTRNLIQRSVGHGYLTAFDPFLHSMFQNEYVQDAKRWVGKEWQHLIRLSPNAEYDNRMQVEIANDPRVPQSVAEKLRLLRKSLRYPAYHQVVMAHMRPTPPTKGKATKLRSKLYAPLGKYDEDARRAIQALLDAADAIPRELKRYMPGPDMIYPDALFPTVNCHLERFMYTFHRPDSFSSFNRLIGASPYAGCTDAPSFWTRLADPEFVKETESRNPQAYRGMAALVTLVYWGLWAIINWLETKAIIGLIVALFQLTFVKLPHMFMVIGLLSWHITGAPSPIVGRLMPRDMYLKLKQVAAGIVDLIPAEAGLPIGYAMIAIDWVPPMLDEIASWYVRGASITAGPGYGESNSDVNEWHGWAPQIVDRARSSGAVIVKARTATGKSTWLVAALAQLGPRAGYHRIWHLVPRKVLRDNTTVPFNISQANIKRGDTIGTQCVLRMTYGHYLNRLDEVGVHDLVLFDEFHEETGEMVLAYASTTNPKILLSATPSSSITGGHVPTVEPTVKGKGFAPEIHEAEGDAVVLYQQAQREFPEQAKRALVIVPTLKEVDRVIAGLEYLKVPCTEFSSRQRNPPPEGVVVATQMVDAGFDLKPPANLVVDTGYEFVVDKGISRRQPSRPANALQRAGRTGRLAPGIVVRNPVAGTGPEIKSYPGAMYFSYPAVAAHFNVPLLETVDAPFDRDAPFWKYNTHLIDDPNYLYGLTFFFYAMMSGIRPDQMPLFYERHARLHVALDEDYEPIDSALRRLSLTNRRLDPPEWAVLLTTLNDKPYTIRVDAADKRVGWIAPIDGNWEDPTMYVPKASTRMGATAKGKNPSVLLEESRKRIAQNEREQSTFEDRRPIAPWREGSQPVCLCFARQQVKQAMQNDANLRTDVFETFSDRLNRAKRSHTQRIATNGNLVVPFAALDGSDLERLAQRVRGHIAHRPIRH</sequence>
<keyword evidence="3" id="KW-0696">RNA-directed RNA polymerase</keyword>
<dbReference type="GO" id="GO:0044423">
    <property type="term" value="C:virion component"/>
    <property type="evidence" value="ECO:0007669"/>
    <property type="project" value="UniProtKB-KW"/>
</dbReference>
<dbReference type="InterPro" id="IPR027417">
    <property type="entry name" value="P-loop_NTPase"/>
</dbReference>
<dbReference type="Gene3D" id="3.40.50.300">
    <property type="entry name" value="P-loop containing nucleotide triphosphate hydrolases"/>
    <property type="match status" value="2"/>
</dbReference>
<feature type="region of interest" description="Disordered" evidence="8">
    <location>
        <begin position="1893"/>
        <end position="1913"/>
    </location>
</feature>
<evidence type="ECO:0000256" key="5">
    <source>
        <dbReference type="ARBA" id="ARBA00022695"/>
    </source>
</evidence>
<organism evidence="12">
    <name type="scientific">Rhizoctonia solani hypovirus 5</name>
    <dbReference type="NCBI Taxonomy" id="2818409"/>
    <lineage>
        <taxon>Viruses</taxon>
        <taxon>Riboviria</taxon>
        <taxon>Orthornavirae</taxon>
        <taxon>Pisuviricota</taxon>
        <taxon>Duplopiviricetes</taxon>
        <taxon>Durnavirales</taxon>
        <taxon>Hypoviridae</taxon>
        <taxon>Hypovirus</taxon>
    </lineage>
</organism>
<comment type="subcellular location">
    <subcellularLocation>
        <location evidence="2">Host cell</location>
    </subcellularLocation>
    <subcellularLocation>
        <location evidence="1">Virion</location>
    </subcellularLocation>
</comment>
<dbReference type="SUPFAM" id="SSF56672">
    <property type="entry name" value="DNA/RNA polymerases"/>
    <property type="match status" value="1"/>
</dbReference>
<feature type="compositionally biased region" description="Polar residues" evidence="8">
    <location>
        <begin position="8"/>
        <end position="30"/>
    </location>
</feature>
<dbReference type="GO" id="GO:0006351">
    <property type="term" value="P:DNA-templated transcription"/>
    <property type="evidence" value="ECO:0007669"/>
    <property type="project" value="InterPro"/>
</dbReference>
<evidence type="ECO:0000256" key="6">
    <source>
        <dbReference type="ARBA" id="ARBA00022844"/>
    </source>
</evidence>
<feature type="transmembrane region" description="Helical" evidence="9">
    <location>
        <begin position="1425"/>
        <end position="1445"/>
    </location>
</feature>
<evidence type="ECO:0000256" key="2">
    <source>
        <dbReference type="ARBA" id="ARBA00004340"/>
    </source>
</evidence>
<protein>
    <submittedName>
        <fullName evidence="12">Replicase</fullName>
    </submittedName>
</protein>
<feature type="transmembrane region" description="Helical" evidence="9">
    <location>
        <begin position="2613"/>
        <end position="2641"/>
    </location>
</feature>
<dbReference type="Pfam" id="PF00680">
    <property type="entry name" value="RdRP_1"/>
    <property type="match status" value="1"/>
</dbReference>
<evidence type="ECO:0000256" key="7">
    <source>
        <dbReference type="ARBA" id="ARBA00022953"/>
    </source>
</evidence>
<evidence type="ECO:0000313" key="12">
    <source>
        <dbReference type="EMBL" id="XBS45825.1"/>
    </source>
</evidence>
<feature type="region of interest" description="Disordered" evidence="8">
    <location>
        <begin position="369"/>
        <end position="390"/>
    </location>
</feature>
<evidence type="ECO:0000259" key="10">
    <source>
        <dbReference type="PROSITE" id="PS50507"/>
    </source>
</evidence>
<keyword evidence="5" id="KW-0548">Nucleotidyltransferase</keyword>
<evidence type="ECO:0000259" key="11">
    <source>
        <dbReference type="PROSITE" id="PS51192"/>
    </source>
</evidence>
<evidence type="ECO:0000256" key="9">
    <source>
        <dbReference type="SAM" id="Phobius"/>
    </source>
</evidence>
<evidence type="ECO:0000256" key="8">
    <source>
        <dbReference type="SAM" id="MobiDB-lite"/>
    </source>
</evidence>
<feature type="transmembrane region" description="Helical" evidence="9">
    <location>
        <begin position="1608"/>
        <end position="1629"/>
    </location>
</feature>
<accession>A0AAU7PF58</accession>
<dbReference type="PROSITE" id="PS50507">
    <property type="entry name" value="RDRP_SSRNA_POS"/>
    <property type="match status" value="1"/>
</dbReference>
<feature type="region of interest" description="Disordered" evidence="8">
    <location>
        <begin position="1"/>
        <end position="54"/>
    </location>
</feature>
<feature type="domain" description="Helicase ATP-binding" evidence="11">
    <location>
        <begin position="2733"/>
        <end position="2876"/>
    </location>
</feature>
<name>A0AAU7PF58_9VIRU</name>
<feature type="domain" description="RdRp catalytic" evidence="10">
    <location>
        <begin position="2141"/>
        <end position="2274"/>
    </location>
</feature>
<keyword evidence="6" id="KW-0946">Virion</keyword>
<dbReference type="GO" id="GO:0003723">
    <property type="term" value="F:RNA binding"/>
    <property type="evidence" value="ECO:0007669"/>
    <property type="project" value="InterPro"/>
</dbReference>
<dbReference type="InterPro" id="IPR043502">
    <property type="entry name" value="DNA/RNA_pol_sf"/>
</dbReference>
<dbReference type="InterPro" id="IPR007094">
    <property type="entry name" value="RNA-dir_pol_PSvirus"/>
</dbReference>
<evidence type="ECO:0000256" key="1">
    <source>
        <dbReference type="ARBA" id="ARBA00004328"/>
    </source>
</evidence>
<dbReference type="GO" id="GO:0043657">
    <property type="term" value="C:host cell"/>
    <property type="evidence" value="ECO:0007669"/>
    <property type="project" value="UniProtKB-SubCell"/>
</dbReference>
<keyword evidence="4" id="KW-0808">Transferase</keyword>
<keyword evidence="9" id="KW-0472">Membrane</keyword>
<dbReference type="InterPro" id="IPR014001">
    <property type="entry name" value="Helicase_ATP-bd"/>
</dbReference>
<reference evidence="12" key="1">
    <citation type="submission" date="2021-02" db="EMBL/GenBank/DDBJ databases">
        <authorList>
            <person name="Urzo M.L.R."/>
            <person name="Kondo H."/>
            <person name="Guinto T.D."/>
            <person name="Cope A.E."/>
            <person name="Budot B.O."/>
            <person name="Suzuki N."/>
        </authorList>
    </citation>
    <scope>NUCLEOTIDE SEQUENCE</scope>
    <source>
        <strain evidence="12">Tar-Rs-3</strain>
    </source>
</reference>
<dbReference type="EMBL" id="MW574440">
    <property type="protein sequence ID" value="XBS45825.1"/>
    <property type="molecule type" value="Genomic_RNA"/>
</dbReference>
<dbReference type="GO" id="GO:0003968">
    <property type="term" value="F:RNA-directed RNA polymerase activity"/>
    <property type="evidence" value="ECO:0007669"/>
    <property type="project" value="UniProtKB-KW"/>
</dbReference>
<keyword evidence="9" id="KW-0812">Transmembrane</keyword>
<proteinExistence type="predicted"/>
<evidence type="ECO:0000256" key="3">
    <source>
        <dbReference type="ARBA" id="ARBA00022484"/>
    </source>
</evidence>
<feature type="compositionally biased region" description="Low complexity" evidence="8">
    <location>
        <begin position="374"/>
        <end position="385"/>
    </location>
</feature>